<sequence>MGKNRWGEIVRDGFVYSSGRFRVGHVERMEGSDLRAMFLPNLSPKGRQVLAKEGESFVRGQLLHYGVSFRENEFSGNAGKCDKVPDHILALREEMHHEWLDDLTSDKLSYYPEFAMDKYFLTAGRPDKTKATTPVGIPFDRSSAYRTGSMCRVAQKVEGLHCATGHGLKTQTVFMGWDKEAVQQAALSHADKEAEETRAAEKQREEERDELHQEYLESLKRKGRQTTCSPAGQYIVDCEAIEQGWDDVNDLTLDIDETDQDGIFRVVFDFGILEGVMLICTEKGKLDEHVSHLDAEDGSDEGDTEEPDSDEGEHAQDEDESEIDDASGDVNRGSGTRGRKRKFQASAPRHEPRKKSRTAGTQPFQYFIKFRCSETGEGQIYPDPEDGTLRFKDKRMAAFLGQVDMPCVGSKIPFSARKISNLPSPHGEVWSDYSHTAYEYARVNRWR</sequence>
<dbReference type="AlphaFoldDB" id="A0A9N9ZK81"/>
<evidence type="ECO:0000256" key="1">
    <source>
        <dbReference type="SAM" id="MobiDB-lite"/>
    </source>
</evidence>
<dbReference type="Proteomes" id="UP000775872">
    <property type="component" value="Unassembled WGS sequence"/>
</dbReference>
<feature type="region of interest" description="Disordered" evidence="1">
    <location>
        <begin position="188"/>
        <end position="210"/>
    </location>
</feature>
<evidence type="ECO:0000313" key="3">
    <source>
        <dbReference type="Proteomes" id="UP000775872"/>
    </source>
</evidence>
<comment type="caution">
    <text evidence="2">The sequence shown here is derived from an EMBL/GenBank/DDBJ whole genome shotgun (WGS) entry which is preliminary data.</text>
</comment>
<organism evidence="2 3">
    <name type="scientific">Clonostachys solani</name>
    <dbReference type="NCBI Taxonomy" id="160281"/>
    <lineage>
        <taxon>Eukaryota</taxon>
        <taxon>Fungi</taxon>
        <taxon>Dikarya</taxon>
        <taxon>Ascomycota</taxon>
        <taxon>Pezizomycotina</taxon>
        <taxon>Sordariomycetes</taxon>
        <taxon>Hypocreomycetidae</taxon>
        <taxon>Hypocreales</taxon>
        <taxon>Bionectriaceae</taxon>
        <taxon>Clonostachys</taxon>
    </lineage>
</organism>
<protein>
    <submittedName>
        <fullName evidence="2">Uncharacterized protein</fullName>
    </submittedName>
</protein>
<feature type="compositionally biased region" description="Acidic residues" evidence="1">
    <location>
        <begin position="296"/>
        <end position="327"/>
    </location>
</feature>
<feature type="compositionally biased region" description="Basic and acidic residues" evidence="1">
    <location>
        <begin position="189"/>
        <end position="210"/>
    </location>
</feature>
<feature type="region of interest" description="Disordered" evidence="1">
    <location>
        <begin position="293"/>
        <end position="359"/>
    </location>
</feature>
<keyword evidence="3" id="KW-1185">Reference proteome</keyword>
<proteinExistence type="predicted"/>
<accession>A0A9N9ZK81</accession>
<evidence type="ECO:0000313" key="2">
    <source>
        <dbReference type="EMBL" id="CAH0058127.1"/>
    </source>
</evidence>
<gene>
    <name evidence="2" type="ORF">CSOL1703_00008605</name>
</gene>
<reference evidence="2 3" key="2">
    <citation type="submission" date="2021-10" db="EMBL/GenBank/DDBJ databases">
        <authorList>
            <person name="Piombo E."/>
        </authorList>
    </citation>
    <scope>NUCLEOTIDE SEQUENCE [LARGE SCALE GENOMIC DNA]</scope>
</reference>
<dbReference type="OrthoDB" id="5149337at2759"/>
<reference evidence="3" key="1">
    <citation type="submission" date="2019-06" db="EMBL/GenBank/DDBJ databases">
        <authorList>
            <person name="Broberg M."/>
        </authorList>
    </citation>
    <scope>NUCLEOTIDE SEQUENCE [LARGE SCALE GENOMIC DNA]</scope>
</reference>
<name>A0A9N9ZK81_9HYPO</name>
<dbReference type="EMBL" id="CABFOC020000082">
    <property type="protein sequence ID" value="CAH0058127.1"/>
    <property type="molecule type" value="Genomic_DNA"/>
</dbReference>